<dbReference type="EMBL" id="BKCJ011954858">
    <property type="protein sequence ID" value="GFD62997.1"/>
    <property type="molecule type" value="Genomic_DNA"/>
</dbReference>
<name>A0A699XTI5_TANCI</name>
<reference evidence="1" key="1">
    <citation type="journal article" date="2019" name="Sci. Rep.">
        <title>Draft genome of Tanacetum cinerariifolium, the natural source of mosquito coil.</title>
        <authorList>
            <person name="Yamashiro T."/>
            <person name="Shiraishi A."/>
            <person name="Satake H."/>
            <person name="Nakayama K."/>
        </authorList>
    </citation>
    <scope>NUCLEOTIDE SEQUENCE</scope>
</reference>
<protein>
    <submittedName>
        <fullName evidence="1">Uncharacterized protein</fullName>
    </submittedName>
</protein>
<gene>
    <name evidence="1" type="ORF">Tci_934966</name>
</gene>
<evidence type="ECO:0000313" key="1">
    <source>
        <dbReference type="EMBL" id="GFD62997.1"/>
    </source>
</evidence>
<organism evidence="1">
    <name type="scientific">Tanacetum cinerariifolium</name>
    <name type="common">Dalmatian daisy</name>
    <name type="synonym">Chrysanthemum cinerariifolium</name>
    <dbReference type="NCBI Taxonomy" id="118510"/>
    <lineage>
        <taxon>Eukaryota</taxon>
        <taxon>Viridiplantae</taxon>
        <taxon>Streptophyta</taxon>
        <taxon>Embryophyta</taxon>
        <taxon>Tracheophyta</taxon>
        <taxon>Spermatophyta</taxon>
        <taxon>Magnoliopsida</taxon>
        <taxon>eudicotyledons</taxon>
        <taxon>Gunneridae</taxon>
        <taxon>Pentapetalae</taxon>
        <taxon>asterids</taxon>
        <taxon>campanulids</taxon>
        <taxon>Asterales</taxon>
        <taxon>Asteraceae</taxon>
        <taxon>Asteroideae</taxon>
        <taxon>Anthemideae</taxon>
        <taxon>Anthemidinae</taxon>
        <taxon>Tanacetum</taxon>
    </lineage>
</organism>
<dbReference type="AlphaFoldDB" id="A0A699XTI5"/>
<feature type="non-terminal residue" evidence="1">
    <location>
        <position position="1"/>
    </location>
</feature>
<proteinExistence type="predicted"/>
<comment type="caution">
    <text evidence="1">The sequence shown here is derived from an EMBL/GenBank/DDBJ whole genome shotgun (WGS) entry which is preliminary data.</text>
</comment>
<accession>A0A699XTI5</accession>
<sequence>AKEEEEVVVTKVEFGAMTVEILGISAISAQSGRTKMKPT</sequence>